<dbReference type="HOGENOM" id="CLU_716279_0_0_1"/>
<keyword evidence="3" id="KW-1185">Reference proteome</keyword>
<reference evidence="2 3" key="1">
    <citation type="journal article" date="2013" name="Nature">
        <title>Insights into bilaterian evolution from three spiralian genomes.</title>
        <authorList>
            <person name="Simakov O."/>
            <person name="Marletaz F."/>
            <person name="Cho S.J."/>
            <person name="Edsinger-Gonzales E."/>
            <person name="Havlak P."/>
            <person name="Hellsten U."/>
            <person name="Kuo D.H."/>
            <person name="Larsson T."/>
            <person name="Lv J."/>
            <person name="Arendt D."/>
            <person name="Savage R."/>
            <person name="Osoegawa K."/>
            <person name="de Jong P."/>
            <person name="Grimwood J."/>
            <person name="Chapman J.A."/>
            <person name="Shapiro H."/>
            <person name="Aerts A."/>
            <person name="Otillar R.P."/>
            <person name="Terry A.Y."/>
            <person name="Boore J.L."/>
            <person name="Grigoriev I.V."/>
            <person name="Lindberg D.R."/>
            <person name="Seaver E.C."/>
            <person name="Weisblat D.A."/>
            <person name="Putnam N.H."/>
            <person name="Rokhsar D.S."/>
        </authorList>
    </citation>
    <scope>NUCLEOTIDE SEQUENCE [LARGE SCALE GENOMIC DNA]</scope>
</reference>
<dbReference type="RefSeq" id="XP_009049516.1">
    <property type="nucleotide sequence ID" value="XM_009051268.1"/>
</dbReference>
<accession>V4AXN3</accession>
<dbReference type="GeneID" id="20242418"/>
<feature type="compositionally biased region" description="Acidic residues" evidence="1">
    <location>
        <begin position="118"/>
        <end position="138"/>
    </location>
</feature>
<dbReference type="EMBL" id="KB200907">
    <property type="protein sequence ID" value="ESO99805.1"/>
    <property type="molecule type" value="Genomic_DNA"/>
</dbReference>
<evidence type="ECO:0000313" key="3">
    <source>
        <dbReference type="Proteomes" id="UP000030746"/>
    </source>
</evidence>
<evidence type="ECO:0000256" key="1">
    <source>
        <dbReference type="SAM" id="MobiDB-lite"/>
    </source>
</evidence>
<dbReference type="CTD" id="20242418"/>
<organism evidence="2 3">
    <name type="scientific">Lottia gigantea</name>
    <name type="common">Giant owl limpet</name>
    <dbReference type="NCBI Taxonomy" id="225164"/>
    <lineage>
        <taxon>Eukaryota</taxon>
        <taxon>Metazoa</taxon>
        <taxon>Spiralia</taxon>
        <taxon>Lophotrochozoa</taxon>
        <taxon>Mollusca</taxon>
        <taxon>Gastropoda</taxon>
        <taxon>Patellogastropoda</taxon>
        <taxon>Lottioidea</taxon>
        <taxon>Lottiidae</taxon>
        <taxon>Lottia</taxon>
    </lineage>
</organism>
<dbReference type="Proteomes" id="UP000030746">
    <property type="component" value="Unassembled WGS sequence"/>
</dbReference>
<name>V4AXN3_LOTGI</name>
<dbReference type="KEGG" id="lgi:LOTGIDRAFT_173522"/>
<sequence length="386" mass="44325">MRAHSTVNKTHTSGYESGPVPTWMKTLEEKYKRLHMKIVFNASANRRRSRVLSAVSTRSSHIKQNVRATRVQEPKTAASLCQSEIKHGFILKDAFENVETVSKTDELETEVNLKEQNDFDLSEEDCDNDSESTSEELEEMKNSVRRKSIHKGSMMNVNDVDGLLTKIEKNPSHKTRSVSLQRQEPLLMREPTRDELHKSKLFQRMSKEAQIAITETRNEKKRQSLSVRRESLLLNNFTNNTKNTTLDVNMHNANSTTKRSKSCVAVYSMSSSTSMSSEDENQKRIPEVNPKRHLPKIISARTESTFQSAGERNVLLPGVGRYKIPIPVLREQTFQVTGAEYDIRYREVIRTDRRDSMTPPSDILEQAMLKCQQWLTKYVVCSTARK</sequence>
<protein>
    <submittedName>
        <fullName evidence="2">Uncharacterized protein</fullName>
    </submittedName>
</protein>
<dbReference type="AlphaFoldDB" id="V4AXN3"/>
<dbReference type="OrthoDB" id="6157320at2759"/>
<dbReference type="OMA" id="EVINCER"/>
<evidence type="ECO:0000313" key="2">
    <source>
        <dbReference type="EMBL" id="ESO99805.1"/>
    </source>
</evidence>
<proteinExistence type="predicted"/>
<feature type="region of interest" description="Disordered" evidence="1">
    <location>
        <begin position="118"/>
        <end position="144"/>
    </location>
</feature>
<gene>
    <name evidence="2" type="ORF">LOTGIDRAFT_173522</name>
</gene>